<evidence type="ECO:0000256" key="2">
    <source>
        <dbReference type="ARBA" id="ARBA00005487"/>
    </source>
</evidence>
<evidence type="ECO:0000256" key="7">
    <source>
        <dbReference type="ARBA" id="ARBA00022679"/>
    </source>
</evidence>
<dbReference type="Pfam" id="PF07091">
    <property type="entry name" value="FmrO"/>
    <property type="match status" value="1"/>
</dbReference>
<gene>
    <name evidence="12" type="primary">rmtB4</name>
</gene>
<dbReference type="InterPro" id="IPR010769">
    <property type="entry name" value="rRNA_MeTrfase_GmN_bac"/>
</dbReference>
<comment type="catalytic activity">
    <reaction evidence="1 10">
        <text>guanosine(1405) in 16S rRNA + S-adenosyl-L-methionine = N(7)-methylguanosine(1405) in 16S rRNA + S-adenosyl-L-homocysteine</text>
        <dbReference type="Rhea" id="RHEA:42772"/>
        <dbReference type="Rhea" id="RHEA-COMP:10225"/>
        <dbReference type="Rhea" id="RHEA-COMP:10226"/>
        <dbReference type="ChEBI" id="CHEBI:57856"/>
        <dbReference type="ChEBI" id="CHEBI:59789"/>
        <dbReference type="ChEBI" id="CHEBI:74269"/>
        <dbReference type="ChEBI" id="CHEBI:74480"/>
        <dbReference type="EC" id="2.1.1.179"/>
    </reaction>
</comment>
<dbReference type="EC" id="2.1.1.179" evidence="3 10"/>
<feature type="binding site" evidence="11">
    <location>
        <begin position="81"/>
        <end position="87"/>
    </location>
    <ligand>
        <name>S-adenosyl-L-methionine</name>
        <dbReference type="ChEBI" id="CHEBI:59789"/>
    </ligand>
</feature>
<proteinExistence type="inferred from homology"/>
<dbReference type="GO" id="GO:0046677">
    <property type="term" value="P:response to antibiotic"/>
    <property type="evidence" value="ECO:0007669"/>
    <property type="project" value="UniProtKB-UniRule"/>
</dbReference>
<feature type="binding site" evidence="11">
    <location>
        <position position="111"/>
    </location>
    <ligand>
        <name>S-adenosyl-L-methionine</name>
        <dbReference type="ChEBI" id="CHEBI:59789"/>
    </ligand>
</feature>
<evidence type="ECO:0000256" key="11">
    <source>
        <dbReference type="PIRSR" id="PIRSR015852-1"/>
    </source>
</evidence>
<dbReference type="NCBIfam" id="NF033209">
    <property type="entry name" value="16S_rRNA_Rmt_B"/>
    <property type="match status" value="1"/>
</dbReference>
<keyword evidence="5 10" id="KW-0698">rRNA processing</keyword>
<evidence type="ECO:0000313" key="12">
    <source>
        <dbReference type="EMBL" id="AJL33745.1"/>
    </source>
</evidence>
<comment type="function">
    <text evidence="10">Specifically methylates the N7 position of guanine 1405 in 16S rRNA. Confers resistance to various aminoglycosides.</text>
</comment>
<feature type="binding site" evidence="11">
    <location>
        <begin position="157"/>
        <end position="158"/>
    </location>
    <ligand>
        <name>S-adenosyl-L-methionine</name>
        <dbReference type="ChEBI" id="CHEBI:59789"/>
    </ligand>
</feature>
<keyword evidence="6 10" id="KW-0489">Methyltransferase</keyword>
<dbReference type="Gene3D" id="3.40.50.150">
    <property type="entry name" value="Vaccinia Virus protein VP39"/>
    <property type="match status" value="1"/>
</dbReference>
<dbReference type="SUPFAM" id="SSF53335">
    <property type="entry name" value="S-adenosyl-L-methionine-dependent methyltransferases"/>
    <property type="match status" value="1"/>
</dbReference>
<dbReference type="RefSeq" id="WP_032634099.1">
    <property type="nucleotide sequence ID" value="NG_051536.1"/>
</dbReference>
<keyword evidence="9 10" id="KW-0046">Antibiotic resistance</keyword>
<dbReference type="EMBL" id="KM999534">
    <property type="protein sequence ID" value="AJL33745.1"/>
    <property type="molecule type" value="Genomic_DNA"/>
</dbReference>
<dbReference type="SMR" id="A0A0C5AYK3"/>
<evidence type="ECO:0000256" key="10">
    <source>
        <dbReference type="PIRNR" id="PIRNR015852"/>
    </source>
</evidence>
<evidence type="ECO:0000256" key="9">
    <source>
        <dbReference type="ARBA" id="ARBA00023251"/>
    </source>
</evidence>
<comment type="similarity">
    <text evidence="2 10">Belongs to the methyltransferase superfamily. Aminoglycoside resistance family.</text>
</comment>
<dbReference type="GO" id="GO:0008649">
    <property type="term" value="F:rRNA methyltransferase activity"/>
    <property type="evidence" value="ECO:0007669"/>
    <property type="project" value="UniProtKB-UniRule"/>
</dbReference>
<dbReference type="AlphaFoldDB" id="A0A0C5AYK3"/>
<reference evidence="12" key="1">
    <citation type="submission" date="2014-10" db="EMBL/GenBank/DDBJ databases">
        <title>Characterization of aminoglycoside resistance isolates from 2013.</title>
        <authorList>
            <person name="Costello S.E."/>
            <person name="Castanheira M."/>
            <person name="Jones R.N."/>
        </authorList>
    </citation>
    <scope>NUCLEOTIDE SEQUENCE</scope>
    <source>
        <strain evidence="12">58575X</strain>
    </source>
</reference>
<dbReference type="PIRSF" id="PIRSF015852">
    <property type="entry name" value="RRNA_mtase_Grm"/>
    <property type="match status" value="1"/>
</dbReference>
<organism evidence="12">
    <name type="scientific">Proteus mirabilis</name>
    <dbReference type="NCBI Taxonomy" id="584"/>
    <lineage>
        <taxon>Bacteria</taxon>
        <taxon>Pseudomonadati</taxon>
        <taxon>Pseudomonadota</taxon>
        <taxon>Gammaproteobacteria</taxon>
        <taxon>Enterobacterales</taxon>
        <taxon>Morganellaceae</taxon>
        <taxon>Proteus</taxon>
    </lineage>
</organism>
<evidence type="ECO:0000256" key="8">
    <source>
        <dbReference type="ARBA" id="ARBA00022691"/>
    </source>
</evidence>
<accession>A0A0C5AYK3</accession>
<keyword evidence="7 10" id="KW-0808">Transferase</keyword>
<feature type="binding site" evidence="11">
    <location>
        <position position="131"/>
    </location>
    <ligand>
        <name>S-adenosyl-L-methionine</name>
        <dbReference type="ChEBI" id="CHEBI:59789"/>
    </ligand>
</feature>
<evidence type="ECO:0000256" key="6">
    <source>
        <dbReference type="ARBA" id="ARBA00022603"/>
    </source>
</evidence>
<dbReference type="Gene3D" id="1.10.8.10">
    <property type="entry name" value="DNA helicase RuvA subunit, C-terminal domain"/>
    <property type="match status" value="1"/>
</dbReference>
<evidence type="ECO:0000256" key="4">
    <source>
        <dbReference type="ARBA" id="ARBA00015154"/>
    </source>
</evidence>
<keyword evidence="8 10" id="KW-0949">S-adenosyl-L-methionine</keyword>
<dbReference type="InterPro" id="IPR025981">
    <property type="entry name" value="rRNA_MeTrfase"/>
</dbReference>
<dbReference type="InterPro" id="IPR029063">
    <property type="entry name" value="SAM-dependent_MTases_sf"/>
</dbReference>
<evidence type="ECO:0000256" key="3">
    <source>
        <dbReference type="ARBA" id="ARBA00012300"/>
    </source>
</evidence>
<evidence type="ECO:0000256" key="1">
    <source>
        <dbReference type="ARBA" id="ARBA00001643"/>
    </source>
</evidence>
<evidence type="ECO:0000256" key="5">
    <source>
        <dbReference type="ARBA" id="ARBA00022552"/>
    </source>
</evidence>
<protein>
    <recommendedName>
        <fullName evidence="4 10">16S rRNA (guanine(1405)-N(7))-methyltransferase</fullName>
        <ecNumber evidence="3 10">2.1.1.179</ecNumber>
    </recommendedName>
</protein>
<sequence>MNINDALTSILASKKYRALCPDTVRRILTEEWGRHKSPKQAVEAARTRLHGICGAYVTPESLKAAAAALSAGDVKKALSLHASTKERLAELDTLYDFIFSAETPRRVLDIACGLNPLALYERGIASVWGCDIHQGLGDVITPFAREKDWDFTFALQDVLCAPPAEAGDLALIFKLLPLLEREQAGSAMALLQSLNTPRMAVSFPTRSLGGRGKGMEANYAAWFEGGLPTEFEIEDKKTIGTELIYLIKKNG</sequence>
<name>A0A0C5AYK3_PROMI</name>
<dbReference type="NCBIfam" id="NF000466">
    <property type="entry name" value="16S_rRNA_Rmt_gen"/>
    <property type="match status" value="1"/>
</dbReference>